<evidence type="ECO:0000256" key="1">
    <source>
        <dbReference type="ARBA" id="ARBA00022723"/>
    </source>
</evidence>
<dbReference type="InterPro" id="IPR000056">
    <property type="entry name" value="Ribul_P_3_epim-like"/>
</dbReference>
<dbReference type="SUPFAM" id="SSF51366">
    <property type="entry name" value="Ribulose-phoshate binding barrel"/>
    <property type="match status" value="1"/>
</dbReference>
<dbReference type="RefSeq" id="WP_012991750.1">
    <property type="nucleotide sequence ID" value="NC_013894.1"/>
</dbReference>
<evidence type="ECO:0000256" key="2">
    <source>
        <dbReference type="ARBA" id="ARBA00023235"/>
    </source>
</evidence>
<dbReference type="InterPro" id="IPR013785">
    <property type="entry name" value="Aldolase_TIM"/>
</dbReference>
<dbReference type="OrthoDB" id="1645589at2"/>
<gene>
    <name evidence="3" type="ordered locus">Thal_0710</name>
</gene>
<dbReference type="Proteomes" id="UP000002043">
    <property type="component" value="Chromosome"/>
</dbReference>
<evidence type="ECO:0000313" key="4">
    <source>
        <dbReference type="Proteomes" id="UP000002043"/>
    </source>
</evidence>
<dbReference type="GO" id="GO:0046872">
    <property type="term" value="F:metal ion binding"/>
    <property type="evidence" value="ECO:0007669"/>
    <property type="project" value="UniProtKB-KW"/>
</dbReference>
<dbReference type="PANTHER" id="PTHR11749">
    <property type="entry name" value="RIBULOSE-5-PHOSPHATE-3-EPIMERASE"/>
    <property type="match status" value="1"/>
</dbReference>
<protein>
    <submittedName>
        <fullName evidence="3">Ribulose-phosphate 3-epimerase</fullName>
    </submittedName>
</protein>
<accession>D3SQA6</accession>
<organism evidence="3 4">
    <name type="scientific">Thermocrinis albus (strain DSM 14484 / JCM 11386 / HI 11/12)</name>
    <dbReference type="NCBI Taxonomy" id="638303"/>
    <lineage>
        <taxon>Bacteria</taxon>
        <taxon>Pseudomonadati</taxon>
        <taxon>Aquificota</taxon>
        <taxon>Aquificia</taxon>
        <taxon>Aquificales</taxon>
        <taxon>Aquificaceae</taxon>
        <taxon>Thermocrinis</taxon>
    </lineage>
</organism>
<keyword evidence="1" id="KW-0479">Metal-binding</keyword>
<dbReference type="GO" id="GO:0005975">
    <property type="term" value="P:carbohydrate metabolic process"/>
    <property type="evidence" value="ECO:0007669"/>
    <property type="project" value="InterPro"/>
</dbReference>
<dbReference type="STRING" id="638303.Thal_0710"/>
<dbReference type="AlphaFoldDB" id="D3SQA6"/>
<dbReference type="HOGENOM" id="CLU_054856_5_3_0"/>
<dbReference type="GO" id="GO:0016857">
    <property type="term" value="F:racemase and epimerase activity, acting on carbohydrates and derivatives"/>
    <property type="evidence" value="ECO:0007669"/>
    <property type="project" value="InterPro"/>
</dbReference>
<dbReference type="Pfam" id="PF00834">
    <property type="entry name" value="Ribul_P_3_epim"/>
    <property type="match status" value="1"/>
</dbReference>
<evidence type="ECO:0000313" key="3">
    <source>
        <dbReference type="EMBL" id="ADC89343.1"/>
    </source>
</evidence>
<dbReference type="Gene3D" id="3.20.20.70">
    <property type="entry name" value="Aldolase class I"/>
    <property type="match status" value="1"/>
</dbReference>
<sequence length="52" mass="5665">MKFLALFVLSADSWNLGEQVEAVVKGGADLIHLDVMDGRFVPDITFCPVLAD</sequence>
<keyword evidence="4" id="KW-1185">Reference proteome</keyword>
<dbReference type="EMBL" id="CP001931">
    <property type="protein sequence ID" value="ADC89343.1"/>
    <property type="molecule type" value="Genomic_DNA"/>
</dbReference>
<proteinExistence type="predicted"/>
<dbReference type="eggNOG" id="COG0036">
    <property type="taxonomic scope" value="Bacteria"/>
</dbReference>
<dbReference type="InterPro" id="IPR011060">
    <property type="entry name" value="RibuloseP-bd_barrel"/>
</dbReference>
<keyword evidence="2" id="KW-0413">Isomerase</keyword>
<name>D3SQA6_THEAH</name>
<dbReference type="KEGG" id="tal:Thal_0710"/>
<reference evidence="4" key="1">
    <citation type="journal article" date="2010" name="Stand. Genomic Sci.">
        <title>Complete genome sequence of Thermocrinis albus type strain (HI 11/12T).</title>
        <authorList>
            <person name="Wirth R."/>
            <person name="Sikorski J."/>
            <person name="Brambilla E."/>
            <person name="Misra M."/>
            <person name="Lapidus A."/>
            <person name="Copeland A."/>
            <person name="Nolan M."/>
            <person name="Lucas S."/>
            <person name="Chen F."/>
            <person name="Tice H."/>
            <person name="Cheng J.F."/>
            <person name="Han C."/>
            <person name="Detter J.C."/>
            <person name="Tapia R."/>
            <person name="Bruce D."/>
            <person name="Goodwin L."/>
            <person name="Pitluck S."/>
            <person name="Pati A."/>
            <person name="Anderson I."/>
            <person name="Ivanova N."/>
            <person name="Mavromatis K."/>
            <person name="Mikhailova N."/>
            <person name="Chen A."/>
            <person name="Palaniappan K."/>
            <person name="Bilek Y."/>
            <person name="Hader T."/>
            <person name="Land M."/>
            <person name="Hauser L."/>
            <person name="Chang Y.J."/>
            <person name="Jeffries C.D."/>
            <person name="Tindall B.J."/>
            <person name="Rohde M."/>
            <person name="Goker M."/>
            <person name="Bristow J."/>
            <person name="Eisen J.A."/>
            <person name="Markowitz V."/>
            <person name="Hugenholtz P."/>
            <person name="Kyrpides N.C."/>
            <person name="Klenk H.P."/>
        </authorList>
    </citation>
    <scope>NUCLEOTIDE SEQUENCE [LARGE SCALE GENOMIC DNA]</scope>
    <source>
        <strain evidence="4">DSM 14484 / JCM 11386 / HI 11/12</strain>
    </source>
</reference>